<keyword evidence="1" id="KW-0812">Transmembrane</keyword>
<evidence type="ECO:0000313" key="3">
    <source>
        <dbReference type="Proteomes" id="UP001610334"/>
    </source>
</evidence>
<name>A0ABR4GZN4_9EURO</name>
<proteinExistence type="predicted"/>
<evidence type="ECO:0000313" key="2">
    <source>
        <dbReference type="EMBL" id="KAL2808660.1"/>
    </source>
</evidence>
<dbReference type="EMBL" id="JBFXLT010000107">
    <property type="protein sequence ID" value="KAL2808660.1"/>
    <property type="molecule type" value="Genomic_DNA"/>
</dbReference>
<keyword evidence="3" id="KW-1185">Reference proteome</keyword>
<gene>
    <name evidence="2" type="ORF">BJX63DRAFT_408748</name>
</gene>
<organism evidence="2 3">
    <name type="scientific">Aspergillus granulosus</name>
    <dbReference type="NCBI Taxonomy" id="176169"/>
    <lineage>
        <taxon>Eukaryota</taxon>
        <taxon>Fungi</taxon>
        <taxon>Dikarya</taxon>
        <taxon>Ascomycota</taxon>
        <taxon>Pezizomycotina</taxon>
        <taxon>Eurotiomycetes</taxon>
        <taxon>Eurotiomycetidae</taxon>
        <taxon>Eurotiales</taxon>
        <taxon>Aspergillaceae</taxon>
        <taxon>Aspergillus</taxon>
        <taxon>Aspergillus subgen. Nidulantes</taxon>
    </lineage>
</organism>
<protein>
    <submittedName>
        <fullName evidence="2">Uncharacterized protein</fullName>
    </submittedName>
</protein>
<dbReference type="Proteomes" id="UP001610334">
    <property type="component" value="Unassembled WGS sequence"/>
</dbReference>
<keyword evidence="1" id="KW-0472">Membrane</keyword>
<comment type="caution">
    <text evidence="2">The sequence shown here is derived from an EMBL/GenBank/DDBJ whole genome shotgun (WGS) entry which is preliminary data.</text>
</comment>
<sequence>MISSKFSNTKFAVPVFPQPVAVVLDNARKRVRLLYRAVGVDCYWVMLVEVFTAGLASGNIL</sequence>
<keyword evidence="1" id="KW-1133">Transmembrane helix</keyword>
<evidence type="ECO:0000256" key="1">
    <source>
        <dbReference type="SAM" id="Phobius"/>
    </source>
</evidence>
<accession>A0ABR4GZN4</accession>
<reference evidence="2 3" key="1">
    <citation type="submission" date="2024-07" db="EMBL/GenBank/DDBJ databases">
        <title>Section-level genome sequencing and comparative genomics of Aspergillus sections Usti and Cavernicolus.</title>
        <authorList>
            <consortium name="Lawrence Berkeley National Laboratory"/>
            <person name="Nybo J.L."/>
            <person name="Vesth T.C."/>
            <person name="Theobald S."/>
            <person name="Frisvad J.C."/>
            <person name="Larsen T.O."/>
            <person name="Kjaerboelling I."/>
            <person name="Rothschild-Mancinelli K."/>
            <person name="Lyhne E.K."/>
            <person name="Kogle M.E."/>
            <person name="Barry K."/>
            <person name="Clum A."/>
            <person name="Na H."/>
            <person name="Ledsgaard L."/>
            <person name="Lin J."/>
            <person name="Lipzen A."/>
            <person name="Kuo A."/>
            <person name="Riley R."/>
            <person name="Mondo S."/>
            <person name="Labutti K."/>
            <person name="Haridas S."/>
            <person name="Pangalinan J."/>
            <person name="Salamov A.A."/>
            <person name="Simmons B.A."/>
            <person name="Magnuson J.K."/>
            <person name="Chen J."/>
            <person name="Drula E."/>
            <person name="Henrissat B."/>
            <person name="Wiebenga A."/>
            <person name="Lubbers R.J."/>
            <person name="Gomes A.C."/>
            <person name="Makela M.R."/>
            <person name="Stajich J."/>
            <person name="Grigoriev I.V."/>
            <person name="Mortensen U.H."/>
            <person name="De Vries R.P."/>
            <person name="Baker S.E."/>
            <person name="Andersen M.R."/>
        </authorList>
    </citation>
    <scope>NUCLEOTIDE SEQUENCE [LARGE SCALE GENOMIC DNA]</scope>
    <source>
        <strain evidence="2 3">CBS 588.65</strain>
    </source>
</reference>
<feature type="transmembrane region" description="Helical" evidence="1">
    <location>
        <begin position="33"/>
        <end position="56"/>
    </location>
</feature>